<accession>A0A7W9YDE2</accession>
<gene>
    <name evidence="1" type="ORF">HNR23_000183</name>
</gene>
<dbReference type="PANTHER" id="PTHR43162:SF1">
    <property type="entry name" value="PRESTALK A DIFFERENTIATION PROTEIN A"/>
    <property type="match status" value="1"/>
</dbReference>
<dbReference type="AlphaFoldDB" id="A0A7W9YDE2"/>
<dbReference type="Gene3D" id="3.40.50.720">
    <property type="entry name" value="NAD(P)-binding Rossmann-like Domain"/>
    <property type="match status" value="1"/>
</dbReference>
<dbReference type="PANTHER" id="PTHR43162">
    <property type="match status" value="1"/>
</dbReference>
<reference evidence="1 2" key="1">
    <citation type="submission" date="2020-08" db="EMBL/GenBank/DDBJ databases">
        <title>Sequencing the genomes of 1000 actinobacteria strains.</title>
        <authorList>
            <person name="Klenk H.-P."/>
        </authorList>
    </citation>
    <scope>NUCLEOTIDE SEQUENCE [LARGE SCALE GENOMIC DNA]</scope>
    <source>
        <strain evidence="1 2">DSM 46659</strain>
    </source>
</reference>
<dbReference type="InterPro" id="IPR051604">
    <property type="entry name" value="Ergot_Alk_Oxidoreductase"/>
</dbReference>
<dbReference type="EMBL" id="JACHDS010000001">
    <property type="protein sequence ID" value="MBB6170123.1"/>
    <property type="molecule type" value="Genomic_DNA"/>
</dbReference>
<dbReference type="SUPFAM" id="SSF51735">
    <property type="entry name" value="NAD(P)-binding Rossmann-fold domains"/>
    <property type="match status" value="1"/>
</dbReference>
<sequence length="170" mass="18521">MTETSILVLGATGTTGRRVAGLLREAGHRVRGASRRGEVPFDWGDPATWDLVLDGASRMYLMAPHELPIAPAFAARSVERGVERIVLLSSGAIEVMGDERLMAAEHLVQASGAEWTIVRPDWFDQNFDEGFFHPAIMAGRVTVPMGEVRQVFVDADDIAAVAVARGAWRH</sequence>
<dbReference type="InterPro" id="IPR036291">
    <property type="entry name" value="NAD(P)-bd_dom_sf"/>
</dbReference>
<evidence type="ECO:0000313" key="2">
    <source>
        <dbReference type="Proteomes" id="UP000546642"/>
    </source>
</evidence>
<evidence type="ECO:0000313" key="1">
    <source>
        <dbReference type="EMBL" id="MBB6170123.1"/>
    </source>
</evidence>
<dbReference type="Proteomes" id="UP000546642">
    <property type="component" value="Unassembled WGS sequence"/>
</dbReference>
<dbReference type="Gene3D" id="3.90.25.10">
    <property type="entry name" value="UDP-galactose 4-epimerase, domain 1"/>
    <property type="match status" value="1"/>
</dbReference>
<comment type="caution">
    <text evidence="1">The sequence shown here is derived from an EMBL/GenBank/DDBJ whole genome shotgun (WGS) entry which is preliminary data.</text>
</comment>
<proteinExistence type="predicted"/>
<dbReference type="RefSeq" id="WP_184072545.1">
    <property type="nucleotide sequence ID" value="NZ_JACHDS010000001.1"/>
</dbReference>
<protein>
    <submittedName>
        <fullName evidence="1">Uncharacterized protein YbjT (DUF2867 family)</fullName>
    </submittedName>
</protein>
<organism evidence="1 2">
    <name type="scientific">Nocardiopsis mwathae</name>
    <dbReference type="NCBI Taxonomy" id="1472723"/>
    <lineage>
        <taxon>Bacteria</taxon>
        <taxon>Bacillati</taxon>
        <taxon>Actinomycetota</taxon>
        <taxon>Actinomycetes</taxon>
        <taxon>Streptosporangiales</taxon>
        <taxon>Nocardiopsidaceae</taxon>
        <taxon>Nocardiopsis</taxon>
    </lineage>
</organism>
<keyword evidence="2" id="KW-1185">Reference proteome</keyword>
<name>A0A7W9YDE2_9ACTN</name>